<evidence type="ECO:0000313" key="1">
    <source>
        <dbReference type="EMBL" id="AKV04798.1"/>
    </source>
</evidence>
<organism evidence="1 2">
    <name type="scientific">Labilithrix luteola</name>
    <dbReference type="NCBI Taxonomy" id="1391654"/>
    <lineage>
        <taxon>Bacteria</taxon>
        <taxon>Pseudomonadati</taxon>
        <taxon>Myxococcota</taxon>
        <taxon>Polyangia</taxon>
        <taxon>Polyangiales</taxon>
        <taxon>Labilitrichaceae</taxon>
        <taxon>Labilithrix</taxon>
    </lineage>
</organism>
<dbReference type="AlphaFoldDB" id="A0A0K1QGF2"/>
<dbReference type="Proteomes" id="UP000064967">
    <property type="component" value="Chromosome"/>
</dbReference>
<reference evidence="1 2" key="1">
    <citation type="submission" date="2015-08" db="EMBL/GenBank/DDBJ databases">
        <authorList>
            <person name="Babu N.S."/>
            <person name="Beckwith C.J."/>
            <person name="Beseler K.G."/>
            <person name="Brison A."/>
            <person name="Carone J.V."/>
            <person name="Caskin T.P."/>
            <person name="Diamond M."/>
            <person name="Durham M.E."/>
            <person name="Foxe J.M."/>
            <person name="Go M."/>
            <person name="Henderson B.A."/>
            <person name="Jones I.B."/>
            <person name="McGettigan J.A."/>
            <person name="Micheletti S.J."/>
            <person name="Nasrallah M.E."/>
            <person name="Ortiz D."/>
            <person name="Piller C.R."/>
            <person name="Privatt S.R."/>
            <person name="Schneider S.L."/>
            <person name="Sharp S."/>
            <person name="Smith T.C."/>
            <person name="Stanton J.D."/>
            <person name="Ullery H.E."/>
            <person name="Wilson R.J."/>
            <person name="Serrano M.G."/>
            <person name="Buck G."/>
            <person name="Lee V."/>
            <person name="Wang Y."/>
            <person name="Carvalho R."/>
            <person name="Voegtly L."/>
            <person name="Shi R."/>
            <person name="Duckworth R."/>
            <person name="Johnson A."/>
            <person name="Loviza R."/>
            <person name="Walstead R."/>
            <person name="Shah Z."/>
            <person name="Kiflezghi M."/>
            <person name="Wade K."/>
            <person name="Ball S.L."/>
            <person name="Bradley K.W."/>
            <person name="Asai D.J."/>
            <person name="Bowman C.A."/>
            <person name="Russell D.A."/>
            <person name="Pope W.H."/>
            <person name="Jacobs-Sera D."/>
            <person name="Hendrix R.W."/>
            <person name="Hatfull G.F."/>
        </authorList>
    </citation>
    <scope>NUCLEOTIDE SEQUENCE [LARGE SCALE GENOMIC DNA]</scope>
    <source>
        <strain evidence="1 2">DSM 27648</strain>
    </source>
</reference>
<evidence type="ECO:0000313" key="2">
    <source>
        <dbReference type="Proteomes" id="UP000064967"/>
    </source>
</evidence>
<gene>
    <name evidence="1" type="ORF">AKJ09_11461</name>
</gene>
<accession>A0A0K1QGF2</accession>
<proteinExistence type="predicted"/>
<keyword evidence="2" id="KW-1185">Reference proteome</keyword>
<sequence>MLRTREEEKLTLVGSPSVSLRLFETLVGTASTGLGELTGTGAGTLYGFLRAGNRIVRLDKKTGSILETYRPDVEIGSGWAFAHWGGDFWLFTAPRNARTTVSRYSPATNTTTVMIEDTGMLIVGAGSSTCAPSAPPARSLPA</sequence>
<dbReference type="RefSeq" id="WP_146655360.1">
    <property type="nucleotide sequence ID" value="NZ_CP012333.1"/>
</dbReference>
<protein>
    <submittedName>
        <fullName evidence="1">Uncharacterized protein</fullName>
    </submittedName>
</protein>
<dbReference type="KEGG" id="llu:AKJ09_11461"/>
<name>A0A0K1QGF2_9BACT</name>
<dbReference type="EMBL" id="CP012333">
    <property type="protein sequence ID" value="AKV04798.1"/>
    <property type="molecule type" value="Genomic_DNA"/>
</dbReference>